<reference evidence="3 4" key="1">
    <citation type="journal article" date="2020" name="ISME J.">
        <title>Comparative genomics reveals insights into cyanobacterial evolution and habitat adaptation.</title>
        <authorList>
            <person name="Chen M.Y."/>
            <person name="Teng W.K."/>
            <person name="Zhao L."/>
            <person name="Hu C.X."/>
            <person name="Zhou Y.K."/>
            <person name="Han B.P."/>
            <person name="Song L.R."/>
            <person name="Shu W.S."/>
        </authorList>
    </citation>
    <scope>NUCLEOTIDE SEQUENCE [LARGE SCALE GENOMIC DNA]</scope>
    <source>
        <strain evidence="3 4">FACHB-723</strain>
    </source>
</reference>
<feature type="transmembrane region" description="Helical" evidence="2">
    <location>
        <begin position="63"/>
        <end position="85"/>
    </location>
</feature>
<name>A0ABR7ZU78_9CYAN</name>
<evidence type="ECO:0000256" key="1">
    <source>
        <dbReference type="SAM" id="MobiDB-lite"/>
    </source>
</evidence>
<gene>
    <name evidence="3" type="ORF">H6F41_04150</name>
</gene>
<proteinExistence type="predicted"/>
<accession>A0ABR7ZU78</accession>
<evidence type="ECO:0000313" key="4">
    <source>
        <dbReference type="Proteomes" id="UP000642094"/>
    </source>
</evidence>
<feature type="region of interest" description="Disordered" evidence="1">
    <location>
        <begin position="107"/>
        <end position="194"/>
    </location>
</feature>
<comment type="caution">
    <text evidence="3">The sequence shown here is derived from an EMBL/GenBank/DDBJ whole genome shotgun (WGS) entry which is preliminary data.</text>
</comment>
<keyword evidence="4" id="KW-1185">Reference proteome</keyword>
<feature type="compositionally biased region" description="Acidic residues" evidence="1">
    <location>
        <begin position="116"/>
        <end position="163"/>
    </location>
</feature>
<keyword evidence="2" id="KW-1133">Transmembrane helix</keyword>
<protein>
    <submittedName>
        <fullName evidence="3">LapA family protein</fullName>
    </submittedName>
</protein>
<keyword evidence="2" id="KW-0472">Membrane</keyword>
<sequence length="194" mass="21344">MSRSRFDQNTNAPNAAKKSPAIVIVQLLLVGITITLLAAIVIQNLQPAVQVILFGQKMLAIPLSVAMLIAFVSGGILALVVNAIANWRQNVLIRRAVIAAKSSSSTTNSQTYSTYAEDDDEYVDEEDEYEDEDAALDDDLENLNDPLDDDEVEEEDYVDDDPDTVPYGDRPNMRSSVATSPKNDRPPLDAKFIR</sequence>
<feature type="compositionally biased region" description="Basic and acidic residues" evidence="1">
    <location>
        <begin position="182"/>
        <end position="194"/>
    </location>
</feature>
<keyword evidence="2" id="KW-0812">Transmembrane</keyword>
<dbReference type="RefSeq" id="WP_190402212.1">
    <property type="nucleotide sequence ID" value="NZ_JACJQB010000004.1"/>
</dbReference>
<feature type="transmembrane region" description="Helical" evidence="2">
    <location>
        <begin position="21"/>
        <end position="43"/>
    </location>
</feature>
<evidence type="ECO:0000313" key="3">
    <source>
        <dbReference type="EMBL" id="MBD2187337.1"/>
    </source>
</evidence>
<dbReference type="EMBL" id="JACJQB010000004">
    <property type="protein sequence ID" value="MBD2187337.1"/>
    <property type="molecule type" value="Genomic_DNA"/>
</dbReference>
<organism evidence="3 4">
    <name type="scientific">Pseudanabaena mucicola FACHB-723</name>
    <dbReference type="NCBI Taxonomy" id="2692860"/>
    <lineage>
        <taxon>Bacteria</taxon>
        <taxon>Bacillati</taxon>
        <taxon>Cyanobacteriota</taxon>
        <taxon>Cyanophyceae</taxon>
        <taxon>Pseudanabaenales</taxon>
        <taxon>Pseudanabaenaceae</taxon>
        <taxon>Pseudanabaena</taxon>
    </lineage>
</organism>
<dbReference type="Proteomes" id="UP000642094">
    <property type="component" value="Unassembled WGS sequence"/>
</dbReference>
<evidence type="ECO:0000256" key="2">
    <source>
        <dbReference type="SAM" id="Phobius"/>
    </source>
</evidence>